<evidence type="ECO:0000313" key="3">
    <source>
        <dbReference type="EMBL" id="GMT31737.1"/>
    </source>
</evidence>
<reference evidence="3" key="1">
    <citation type="submission" date="2023-10" db="EMBL/GenBank/DDBJ databases">
        <title>Genome assembly of Pristionchus species.</title>
        <authorList>
            <person name="Yoshida K."/>
            <person name="Sommer R.J."/>
        </authorList>
    </citation>
    <scope>NUCLEOTIDE SEQUENCE</scope>
    <source>
        <strain evidence="3">RS5133</strain>
    </source>
</reference>
<organism evidence="3 4">
    <name type="scientific">Pristionchus fissidentatus</name>
    <dbReference type="NCBI Taxonomy" id="1538716"/>
    <lineage>
        <taxon>Eukaryota</taxon>
        <taxon>Metazoa</taxon>
        <taxon>Ecdysozoa</taxon>
        <taxon>Nematoda</taxon>
        <taxon>Chromadorea</taxon>
        <taxon>Rhabditida</taxon>
        <taxon>Rhabditina</taxon>
        <taxon>Diplogasteromorpha</taxon>
        <taxon>Diplogasteroidea</taxon>
        <taxon>Neodiplogasteridae</taxon>
        <taxon>Pristionchus</taxon>
    </lineage>
</organism>
<keyword evidence="1" id="KW-0862">Zinc</keyword>
<keyword evidence="1" id="KW-0863">Zinc-finger</keyword>
<dbReference type="Gene3D" id="3.30.160.60">
    <property type="entry name" value="Classic Zinc Finger"/>
    <property type="match status" value="1"/>
</dbReference>
<comment type="caution">
    <text evidence="3">The sequence shown here is derived from an EMBL/GenBank/DDBJ whole genome shotgun (WGS) entry which is preliminary data.</text>
</comment>
<dbReference type="AlphaFoldDB" id="A0AAV5WPJ2"/>
<dbReference type="InterPro" id="IPR013087">
    <property type="entry name" value="Znf_C2H2_type"/>
</dbReference>
<feature type="domain" description="C2H2-type" evidence="2">
    <location>
        <begin position="62"/>
        <end position="91"/>
    </location>
</feature>
<dbReference type="GO" id="GO:0008270">
    <property type="term" value="F:zinc ion binding"/>
    <property type="evidence" value="ECO:0007669"/>
    <property type="project" value="UniProtKB-KW"/>
</dbReference>
<keyword evidence="1" id="KW-0479">Metal-binding</keyword>
<feature type="domain" description="C2H2-type" evidence="2">
    <location>
        <begin position="32"/>
        <end position="54"/>
    </location>
</feature>
<dbReference type="PROSITE" id="PS00028">
    <property type="entry name" value="ZINC_FINGER_C2H2_1"/>
    <property type="match status" value="2"/>
</dbReference>
<evidence type="ECO:0000256" key="1">
    <source>
        <dbReference type="PROSITE-ProRule" id="PRU00042"/>
    </source>
</evidence>
<evidence type="ECO:0000313" key="4">
    <source>
        <dbReference type="Proteomes" id="UP001432322"/>
    </source>
</evidence>
<dbReference type="SUPFAM" id="SSF57667">
    <property type="entry name" value="beta-beta-alpha zinc fingers"/>
    <property type="match status" value="1"/>
</dbReference>
<evidence type="ECO:0000259" key="2">
    <source>
        <dbReference type="PROSITE" id="PS50157"/>
    </source>
</evidence>
<dbReference type="Pfam" id="PF00096">
    <property type="entry name" value="zf-C2H2"/>
    <property type="match status" value="1"/>
</dbReference>
<sequence length="138" mass="15378">AAAAAAAASAAPPTDAPLRLQTSTVSAAATVHKCDQCGHTFKSPAHLASHNRGHEIASNRRFECCLCDSKFTLACNLRRHMRLYDHSKLEKRRFGFRPVLATRSISDRCTIPRLSRMTFIFFVCVVYRFPLRVDPSSI</sequence>
<dbReference type="InterPro" id="IPR036236">
    <property type="entry name" value="Znf_C2H2_sf"/>
</dbReference>
<protein>
    <recommendedName>
        <fullName evidence="2">C2H2-type domain-containing protein</fullName>
    </recommendedName>
</protein>
<dbReference type="EMBL" id="BTSY01000006">
    <property type="protein sequence ID" value="GMT31737.1"/>
    <property type="molecule type" value="Genomic_DNA"/>
</dbReference>
<accession>A0AAV5WPJ2</accession>
<dbReference type="SMART" id="SM00355">
    <property type="entry name" value="ZnF_C2H2"/>
    <property type="match status" value="2"/>
</dbReference>
<proteinExistence type="predicted"/>
<keyword evidence="4" id="KW-1185">Reference proteome</keyword>
<dbReference type="Proteomes" id="UP001432322">
    <property type="component" value="Unassembled WGS sequence"/>
</dbReference>
<gene>
    <name evidence="3" type="ORF">PFISCL1PPCAC_23034</name>
</gene>
<dbReference type="PROSITE" id="PS50157">
    <property type="entry name" value="ZINC_FINGER_C2H2_2"/>
    <property type="match status" value="2"/>
</dbReference>
<feature type="non-terminal residue" evidence="3">
    <location>
        <position position="1"/>
    </location>
</feature>
<name>A0AAV5WPJ2_9BILA</name>